<evidence type="ECO:0000313" key="1">
    <source>
        <dbReference type="EMBL" id="NEX59656.1"/>
    </source>
</evidence>
<dbReference type="GO" id="GO:0016706">
    <property type="term" value="F:2-oxoglutarate-dependent dioxygenase activity"/>
    <property type="evidence" value="ECO:0007669"/>
    <property type="project" value="UniProtKB-ARBA"/>
</dbReference>
<gene>
    <name evidence="1" type="ORF">G3574_01065</name>
</gene>
<sequence length="263" mass="30126">MLPFFADNGFCTAPGVFTPAEVADMRRVLTDIFDNAPAQPGDMNHPRYGMVRPNLLRYPEVYRRLFTPRVMSACRQLVDERFAKPDEHFVIIPEHGFHRNGFGTWHKDSDANERAGLDFHWHPGYSPVQIAIYLQDNSVEFGGGISVSPGSHKIPNPNNLLQKPEMREMWYQDKKRGAVLSKAGDLVAFDTRLDHCATERNPHQAAPWGDKLALFFVIGLRDQHAERLTAFLRSRPDYRFLQEYSIPEEAAAIAREHKFGFFL</sequence>
<dbReference type="SUPFAM" id="SSF51197">
    <property type="entry name" value="Clavaminate synthase-like"/>
    <property type="match status" value="1"/>
</dbReference>
<keyword evidence="2" id="KW-1185">Reference proteome</keyword>
<proteinExistence type="predicted"/>
<name>A0A6B3SLX0_9BURK</name>
<dbReference type="Pfam" id="PF05721">
    <property type="entry name" value="PhyH"/>
    <property type="match status" value="1"/>
</dbReference>
<evidence type="ECO:0000313" key="2">
    <source>
        <dbReference type="Proteomes" id="UP000482155"/>
    </source>
</evidence>
<keyword evidence="1" id="KW-0223">Dioxygenase</keyword>
<comment type="caution">
    <text evidence="1">The sequence shown here is derived from an EMBL/GenBank/DDBJ whole genome shotgun (WGS) entry which is preliminary data.</text>
</comment>
<dbReference type="Gene3D" id="2.60.120.620">
    <property type="entry name" value="q2cbj1_9rhob like domain"/>
    <property type="match status" value="1"/>
</dbReference>
<accession>A0A6B3SLX0</accession>
<dbReference type="EMBL" id="JAAIVB010000007">
    <property type="protein sequence ID" value="NEX59656.1"/>
    <property type="molecule type" value="Genomic_DNA"/>
</dbReference>
<reference evidence="1 2" key="1">
    <citation type="submission" date="2020-02" db="EMBL/GenBank/DDBJ databases">
        <authorList>
            <person name="Kim M.K."/>
        </authorList>
    </citation>
    <scope>NUCLEOTIDE SEQUENCE [LARGE SCALE GENOMIC DNA]</scope>
    <source>
        <strain evidence="1 2">17J57-3</strain>
    </source>
</reference>
<organism evidence="1 2">
    <name type="scientific">Noviherbaspirillum galbum</name>
    <dbReference type="NCBI Taxonomy" id="2709383"/>
    <lineage>
        <taxon>Bacteria</taxon>
        <taxon>Pseudomonadati</taxon>
        <taxon>Pseudomonadota</taxon>
        <taxon>Betaproteobacteria</taxon>
        <taxon>Burkholderiales</taxon>
        <taxon>Oxalobacteraceae</taxon>
        <taxon>Noviherbaspirillum</taxon>
    </lineage>
</organism>
<protein>
    <submittedName>
        <fullName evidence="1">Phytanoyl-CoA dioxygenase family protein</fullName>
    </submittedName>
</protein>
<dbReference type="RefSeq" id="WP_163960014.1">
    <property type="nucleotide sequence ID" value="NZ_JAAIVB010000007.1"/>
</dbReference>
<dbReference type="InterPro" id="IPR008775">
    <property type="entry name" value="Phytyl_CoA_dOase-like"/>
</dbReference>
<dbReference type="AlphaFoldDB" id="A0A6B3SLX0"/>
<keyword evidence="1" id="KW-0560">Oxidoreductase</keyword>
<dbReference type="Proteomes" id="UP000482155">
    <property type="component" value="Unassembled WGS sequence"/>
</dbReference>